<accession>A0A8T0GPE4</accession>
<comment type="subcellular location">
    <subcellularLocation>
        <location evidence="1">Membrane</location>
        <topology evidence="1">Multi-pass membrane protein</topology>
    </subcellularLocation>
</comment>
<evidence type="ECO:0008006" key="10">
    <source>
        <dbReference type="Google" id="ProtNLM"/>
    </source>
</evidence>
<dbReference type="SUPFAM" id="SSF103473">
    <property type="entry name" value="MFS general substrate transporter"/>
    <property type="match status" value="1"/>
</dbReference>
<feature type="transmembrane region" description="Helical" evidence="5">
    <location>
        <begin position="165"/>
        <end position="184"/>
    </location>
</feature>
<feature type="transmembrane region" description="Helical" evidence="5">
    <location>
        <begin position="236"/>
        <end position="259"/>
    </location>
</feature>
<dbReference type="Pfam" id="PF23262">
    <property type="entry name" value="NFD4_C"/>
    <property type="match status" value="1"/>
</dbReference>
<dbReference type="GO" id="GO:0016020">
    <property type="term" value="C:membrane"/>
    <property type="evidence" value="ECO:0007669"/>
    <property type="project" value="UniProtKB-SubCell"/>
</dbReference>
<evidence type="ECO:0000256" key="5">
    <source>
        <dbReference type="SAM" id="Phobius"/>
    </source>
</evidence>
<dbReference type="InterPro" id="IPR056555">
    <property type="entry name" value="NFD4_C"/>
</dbReference>
<feature type="transmembrane region" description="Helical" evidence="5">
    <location>
        <begin position="493"/>
        <end position="517"/>
    </location>
</feature>
<dbReference type="PANTHER" id="PTHR21576">
    <property type="entry name" value="UNCHARACTERIZED NODULIN-LIKE PROTEIN"/>
    <property type="match status" value="1"/>
</dbReference>
<dbReference type="Pfam" id="PF06813">
    <property type="entry name" value="Nodulin-like"/>
    <property type="match status" value="1"/>
</dbReference>
<feature type="domain" description="Nodulin-like" evidence="6">
    <location>
        <begin position="5"/>
        <end position="251"/>
    </location>
</feature>
<reference evidence="8" key="1">
    <citation type="submission" date="2020-06" db="EMBL/GenBank/DDBJ databases">
        <title>WGS assembly of Ceratodon purpureus strain R40.</title>
        <authorList>
            <person name="Carey S.B."/>
            <person name="Jenkins J."/>
            <person name="Shu S."/>
            <person name="Lovell J.T."/>
            <person name="Sreedasyam A."/>
            <person name="Maumus F."/>
            <person name="Tiley G.P."/>
            <person name="Fernandez-Pozo N."/>
            <person name="Barry K."/>
            <person name="Chen C."/>
            <person name="Wang M."/>
            <person name="Lipzen A."/>
            <person name="Daum C."/>
            <person name="Saski C.A."/>
            <person name="Payton A.C."/>
            <person name="Mcbreen J.C."/>
            <person name="Conrad R.E."/>
            <person name="Kollar L.M."/>
            <person name="Olsson S."/>
            <person name="Huttunen S."/>
            <person name="Landis J.B."/>
            <person name="Wickett N.J."/>
            <person name="Johnson M.G."/>
            <person name="Rensing S.A."/>
            <person name="Grimwood J."/>
            <person name="Schmutz J."/>
            <person name="Mcdaniel S.F."/>
        </authorList>
    </citation>
    <scope>NUCLEOTIDE SEQUENCE</scope>
    <source>
        <strain evidence="8">R40</strain>
    </source>
</reference>
<name>A0A8T0GPE4_CERPU</name>
<evidence type="ECO:0000313" key="8">
    <source>
        <dbReference type="EMBL" id="KAG0560084.1"/>
    </source>
</evidence>
<feature type="domain" description="NFD4 C-terminal" evidence="7">
    <location>
        <begin position="359"/>
        <end position="575"/>
    </location>
</feature>
<protein>
    <recommendedName>
        <fullName evidence="10">Nodulin-like domain-containing protein</fullName>
    </recommendedName>
</protein>
<dbReference type="InterPro" id="IPR036259">
    <property type="entry name" value="MFS_trans_sf"/>
</dbReference>
<keyword evidence="4 5" id="KW-0472">Membrane</keyword>
<dbReference type="PANTHER" id="PTHR21576:SF120">
    <property type="entry name" value="NODULIN-LIKE"/>
    <property type="match status" value="1"/>
</dbReference>
<feature type="transmembrane region" description="Helical" evidence="5">
    <location>
        <begin position="458"/>
        <end position="481"/>
    </location>
</feature>
<feature type="transmembrane region" description="Helical" evidence="5">
    <location>
        <begin position="205"/>
        <end position="224"/>
    </location>
</feature>
<dbReference type="Gene3D" id="1.20.1250.20">
    <property type="entry name" value="MFS general substrate transporter like domains"/>
    <property type="match status" value="2"/>
</dbReference>
<dbReference type="InterPro" id="IPR010658">
    <property type="entry name" value="Nodulin-like"/>
</dbReference>
<comment type="caution">
    <text evidence="8">The sequence shown here is derived from an EMBL/GenBank/DDBJ whole genome shotgun (WGS) entry which is preliminary data.</text>
</comment>
<evidence type="ECO:0000259" key="6">
    <source>
        <dbReference type="Pfam" id="PF06813"/>
    </source>
</evidence>
<keyword evidence="3 5" id="KW-1133">Transmembrane helix</keyword>
<feature type="transmembrane region" description="Helical" evidence="5">
    <location>
        <begin position="434"/>
        <end position="452"/>
    </location>
</feature>
<evidence type="ECO:0000256" key="1">
    <source>
        <dbReference type="ARBA" id="ARBA00004141"/>
    </source>
</evidence>
<gene>
    <name evidence="8" type="ORF">KC19_10G153500</name>
</gene>
<feature type="transmembrane region" description="Helical" evidence="5">
    <location>
        <begin position="66"/>
        <end position="87"/>
    </location>
</feature>
<evidence type="ECO:0000256" key="4">
    <source>
        <dbReference type="ARBA" id="ARBA00023136"/>
    </source>
</evidence>
<dbReference type="AlphaFoldDB" id="A0A8T0GPE4"/>
<feature type="transmembrane region" description="Helical" evidence="5">
    <location>
        <begin position="7"/>
        <end position="28"/>
    </location>
</feature>
<feature type="transmembrane region" description="Helical" evidence="5">
    <location>
        <begin position="99"/>
        <end position="116"/>
    </location>
</feature>
<dbReference type="Proteomes" id="UP000822688">
    <property type="component" value="Chromosome 10"/>
</dbReference>
<evidence type="ECO:0000256" key="2">
    <source>
        <dbReference type="ARBA" id="ARBA00022692"/>
    </source>
</evidence>
<keyword evidence="9" id="KW-1185">Reference proteome</keyword>
<evidence type="ECO:0000256" key="3">
    <source>
        <dbReference type="ARBA" id="ARBA00022989"/>
    </source>
</evidence>
<feature type="transmembrane region" description="Helical" evidence="5">
    <location>
        <begin position="368"/>
        <end position="389"/>
    </location>
</feature>
<dbReference type="PROSITE" id="PS51257">
    <property type="entry name" value="PROKAR_LIPOPROTEIN"/>
    <property type="match status" value="1"/>
</dbReference>
<feature type="transmembrane region" description="Helical" evidence="5">
    <location>
        <begin position="401"/>
        <end position="422"/>
    </location>
</feature>
<proteinExistence type="predicted"/>
<organism evidence="8 9">
    <name type="scientific">Ceratodon purpureus</name>
    <name type="common">Fire moss</name>
    <name type="synonym">Dicranum purpureum</name>
    <dbReference type="NCBI Taxonomy" id="3225"/>
    <lineage>
        <taxon>Eukaryota</taxon>
        <taxon>Viridiplantae</taxon>
        <taxon>Streptophyta</taxon>
        <taxon>Embryophyta</taxon>
        <taxon>Bryophyta</taxon>
        <taxon>Bryophytina</taxon>
        <taxon>Bryopsida</taxon>
        <taxon>Dicranidae</taxon>
        <taxon>Pseudoditrichales</taxon>
        <taxon>Ditrichaceae</taxon>
        <taxon>Ceratodon</taxon>
    </lineage>
</organism>
<evidence type="ECO:0000259" key="7">
    <source>
        <dbReference type="Pfam" id="PF23262"/>
    </source>
</evidence>
<dbReference type="EMBL" id="CM026431">
    <property type="protein sequence ID" value="KAG0560084.1"/>
    <property type="molecule type" value="Genomic_DNA"/>
</dbReference>
<feature type="transmembrane region" description="Helical" evidence="5">
    <location>
        <begin position="547"/>
        <end position="570"/>
    </location>
</feature>
<sequence>MWIDRWVGLASAMAIQACGGLTYTYGVYSEHMKEVLEYTQEQVDDIGAAKDFGQSLGIVGGLLYNFYPPFVTVSIGAVLHFVGYMAVLMTLSRKISPPFWLLCMSIGIGVGGDSWMDAACIGTNLRNFQEHRGTVMGILKAEVGLSGAIFVTIYKAFLKPNVNKYVLLVAVGPAVTGLALALLIRPYPSEDFGGNQRASLQWRFRLTYAAIISLALFLLVTILTEAFTEDDLLPKPVLVAFAVVMLTIMGFTFLFPMLYRPVVMLKRHLTGGRDYAYTAPAKDYGIVEESNTEISEGNVMLHRVVQGKNTSHNREDEEQVLLKDEFEMKSEVVGSVSLIEPGCAKSVVESPPEQPELTLWMALQTVDFWILALVAMMGPGCGLAVINNLSQMGKALNLDEVELYVGLFSIWSCFGRLIAGYGSDSLLRKGWPRPLSFTAAFLTMMFGCLLLATGSPNILALGSGCVGLAYGAFWSLLPCIVSEVFGLHQFPAIYKAIVSIVPIGAFVLSAKVVGYMYDREVTSYHNQFPNMQWSAEELNTCYGWRCFGYSLVFLASVSVVGVLVALVLAWRTKSIYLRTRTNLPEIVD</sequence>
<dbReference type="OrthoDB" id="410267at2759"/>
<evidence type="ECO:0000313" key="9">
    <source>
        <dbReference type="Proteomes" id="UP000822688"/>
    </source>
</evidence>
<keyword evidence="2 5" id="KW-0812">Transmembrane</keyword>